<evidence type="ECO:0000256" key="1">
    <source>
        <dbReference type="ARBA" id="ARBA00001933"/>
    </source>
</evidence>
<comment type="similarity">
    <text evidence="2">Belongs to the beta-eliminating lyase family.</text>
</comment>
<dbReference type="PANTHER" id="PTHR32325:SF4">
    <property type="entry name" value="TRYPTOPHANASE"/>
    <property type="match status" value="1"/>
</dbReference>
<comment type="caution">
    <text evidence="5">The sequence shown here is derived from an EMBL/GenBank/DDBJ whole genome shotgun (WGS) entry which is preliminary data.</text>
</comment>
<proteinExistence type="inferred from homology"/>
<dbReference type="InterPro" id="IPR015424">
    <property type="entry name" value="PyrdxlP-dep_Trfase"/>
</dbReference>
<dbReference type="InterPro" id="IPR015422">
    <property type="entry name" value="PyrdxlP-dep_Trfase_small"/>
</dbReference>
<dbReference type="SUPFAM" id="SSF53383">
    <property type="entry name" value="PLP-dependent transferases"/>
    <property type="match status" value="1"/>
</dbReference>
<dbReference type="VEuPathDB" id="AmoebaDB:EHI7A_070320"/>
<name>A0A5K1TV37_ENTHI</name>
<dbReference type="InterPro" id="IPR001597">
    <property type="entry name" value="ArAA_b-elim_lyase/Thr_aldolase"/>
</dbReference>
<dbReference type="InterPro" id="IPR015421">
    <property type="entry name" value="PyrdxlP-dep_Trfase_major"/>
</dbReference>
<accession>A0A5K1TV37</accession>
<evidence type="ECO:0000256" key="2">
    <source>
        <dbReference type="ARBA" id="ARBA00009721"/>
    </source>
</evidence>
<reference evidence="5 6" key="1">
    <citation type="submission" date="2016-05" db="EMBL/GenBank/DDBJ databases">
        <title>First whole genome sequencing of Entamoeba histolytica HM1:IMSS-clone-6.</title>
        <authorList>
            <person name="Mukherjee Avik.K."/>
            <person name="Izumyama S."/>
            <person name="Nakada-Tsukui K."/>
            <person name="Nozaki T."/>
        </authorList>
    </citation>
    <scope>NUCLEOTIDE SEQUENCE [LARGE SCALE GENOMIC DNA]</scope>
    <source>
        <strain evidence="5 6">HM1:IMSS clone 6</strain>
    </source>
</reference>
<evidence type="ECO:0000313" key="6">
    <source>
        <dbReference type="Proteomes" id="UP000078387"/>
    </source>
</evidence>
<dbReference type="GO" id="GO:0006520">
    <property type="term" value="P:amino acid metabolic process"/>
    <property type="evidence" value="ECO:0007669"/>
    <property type="project" value="InterPro"/>
</dbReference>
<dbReference type="VEuPathDB" id="AmoebaDB:EHI8A_072140"/>
<keyword evidence="3" id="KW-0663">Pyridoxal phosphate</keyword>
<evidence type="ECO:0000256" key="3">
    <source>
        <dbReference type="ARBA" id="ARBA00022898"/>
    </source>
</evidence>
<dbReference type="VEuPathDB" id="AmoebaDB:KM1_277350"/>
<dbReference type="Gene3D" id="3.90.1150.10">
    <property type="entry name" value="Aspartate Aminotransferase, domain 1"/>
    <property type="match status" value="2"/>
</dbReference>
<dbReference type="OMA" id="MTMSAKK"/>
<evidence type="ECO:0000313" key="5">
    <source>
        <dbReference type="EMBL" id="GAT96556.1"/>
    </source>
</evidence>
<dbReference type="Gene3D" id="3.40.640.10">
    <property type="entry name" value="Type I PLP-dependent aspartate aminotransferase-like (Major domain)"/>
    <property type="match status" value="1"/>
</dbReference>
<protein>
    <submittedName>
        <fullName evidence="5">Tryptophanase putative</fullName>
    </submittedName>
</protein>
<feature type="domain" description="Aromatic amino acid beta-eliminating lyase/threonine aldolase" evidence="4">
    <location>
        <begin position="52"/>
        <end position="496"/>
    </location>
</feature>
<organism evidence="5 6">
    <name type="scientific">Entamoeba histolytica</name>
    <dbReference type="NCBI Taxonomy" id="5759"/>
    <lineage>
        <taxon>Eukaryota</taxon>
        <taxon>Amoebozoa</taxon>
        <taxon>Evosea</taxon>
        <taxon>Archamoebae</taxon>
        <taxon>Mastigamoebida</taxon>
        <taxon>Entamoebidae</taxon>
        <taxon>Entamoeba</taxon>
    </lineage>
</organism>
<dbReference type="PANTHER" id="PTHR32325">
    <property type="entry name" value="BETA-ELIMINATING LYASE-LIKE PROTEIN-RELATED"/>
    <property type="match status" value="1"/>
</dbReference>
<dbReference type="Proteomes" id="UP000078387">
    <property type="component" value="Unassembled WGS sequence"/>
</dbReference>
<comment type="cofactor">
    <cofactor evidence="1">
        <name>pyridoxal 5'-phosphate</name>
        <dbReference type="ChEBI" id="CHEBI:597326"/>
    </cofactor>
</comment>
<dbReference type="VEuPathDB" id="AmoebaDB:EHI5A_090230"/>
<dbReference type="AlphaFoldDB" id="A0A5K1TV37"/>
<dbReference type="EMBL" id="BDEQ01000001">
    <property type="protein sequence ID" value="GAT96556.1"/>
    <property type="molecule type" value="Genomic_DNA"/>
</dbReference>
<gene>
    <name evidence="5" type="ORF">CL6EHI_111610</name>
</gene>
<evidence type="ECO:0000259" key="4">
    <source>
        <dbReference type="Pfam" id="PF01212"/>
    </source>
</evidence>
<dbReference type="VEuPathDB" id="AmoebaDB:EHI_111610"/>
<sequence>MKQSTELGVPVPTHVSYVVRQTTDLKPEEREKIQKQTEYNCFFFPSQMLLVDYLSDSGSSAMTDIQWSSLFRGDEAYGRNQGYYAFQESVRDAFERGDKARWVVKDIVSGIPNFTNNPEDPYWTEPEVPGTFVNKGRLQIERPNFFILPQGRCAECLLYEVMSQCLGKGEWHLISNGWFDTTEANARNNGFHTVNLFAKNYHDPVDPETLWTKNEFKGNLNIERAEEFINEKGKEHIPLILMTITNNTGAGQPVSMKNIRETSELAKKYDIPFFFDAARFAENAYFIHEFEEGYNKVSIPEIVKEMFSYVDGFCISLKKDGVCNMGGALAFRDQGVFWRKFSTKGDVGVVLKQLQILRYGNDSYGGLSGRDIMACAMGLSVVEGESYLKGRIEQVRYFGYELAKRNIPVFLPPGGHAIYIETDKFFNNRKNYSPGDFLGVGLVIEMIRMYGIRACELGPFGFEWDNKDEEDRKGINDQVRFAVPRNVYSKEHIDYTVRALEQMYMNRDLIPKVRISRGRHLKLRHFQSGLEPIYNESK</sequence>
<dbReference type="NCBIfam" id="NF009709">
    <property type="entry name" value="PRK13238.1"/>
    <property type="match status" value="1"/>
</dbReference>
<dbReference type="GO" id="GO:0016829">
    <property type="term" value="F:lyase activity"/>
    <property type="evidence" value="ECO:0007669"/>
    <property type="project" value="InterPro"/>
</dbReference>
<dbReference type="Pfam" id="PF01212">
    <property type="entry name" value="Beta_elim_lyase"/>
    <property type="match status" value="1"/>
</dbReference>